<dbReference type="InterPro" id="IPR032710">
    <property type="entry name" value="NTF2-like_dom_sf"/>
</dbReference>
<dbReference type="InterPro" id="IPR037401">
    <property type="entry name" value="SnoaL-like"/>
</dbReference>
<reference evidence="2" key="1">
    <citation type="submission" date="2020-05" db="EMBL/GenBank/DDBJ databases">
        <authorList>
            <person name="Chiriac C."/>
            <person name="Salcher M."/>
            <person name="Ghai R."/>
            <person name="Kavagutti S V."/>
        </authorList>
    </citation>
    <scope>NUCLEOTIDE SEQUENCE</scope>
</reference>
<name>A0A6J7FQT6_9ZZZZ</name>
<proteinExistence type="predicted"/>
<gene>
    <name evidence="2" type="ORF">UFOPK3564_00252</name>
</gene>
<dbReference type="AlphaFoldDB" id="A0A6J7FQT6"/>
<evidence type="ECO:0000259" key="1">
    <source>
        <dbReference type="Pfam" id="PF13577"/>
    </source>
</evidence>
<dbReference type="Pfam" id="PF13577">
    <property type="entry name" value="SnoaL_4"/>
    <property type="match status" value="1"/>
</dbReference>
<organism evidence="2">
    <name type="scientific">freshwater metagenome</name>
    <dbReference type="NCBI Taxonomy" id="449393"/>
    <lineage>
        <taxon>unclassified sequences</taxon>
        <taxon>metagenomes</taxon>
        <taxon>ecological metagenomes</taxon>
    </lineage>
</organism>
<dbReference type="EMBL" id="CAFBMK010000008">
    <property type="protein sequence ID" value="CAB4895160.1"/>
    <property type="molecule type" value="Genomic_DNA"/>
</dbReference>
<feature type="domain" description="SnoaL-like" evidence="1">
    <location>
        <begin position="12"/>
        <end position="136"/>
    </location>
</feature>
<dbReference type="CDD" id="cd00531">
    <property type="entry name" value="NTF2_like"/>
    <property type="match status" value="1"/>
</dbReference>
<dbReference type="SUPFAM" id="SSF54427">
    <property type="entry name" value="NTF2-like"/>
    <property type="match status" value="1"/>
</dbReference>
<accession>A0A6J7FQT6</accession>
<dbReference type="Gene3D" id="3.10.450.50">
    <property type="match status" value="1"/>
</dbReference>
<sequence>MSDDDLLLRVAALEDREAVRALLLRYARALDSHDWPLLRTVFLPDAVADYGALEGRNDGVEEIIAACHRALVGLDSSQHLVGNVEVEVDGDAATASCYLHAQHYLVSPSGVNTFVVGGTYRDRIVRTPDGWRIAHRALATTWTDGNAAIFAQGLERLRERGEEFPP</sequence>
<protein>
    <submittedName>
        <fullName evidence="2">Unannotated protein</fullName>
    </submittedName>
</protein>
<evidence type="ECO:0000313" key="2">
    <source>
        <dbReference type="EMBL" id="CAB4895160.1"/>
    </source>
</evidence>